<dbReference type="RefSeq" id="WP_090749996.1">
    <property type="nucleotide sequence ID" value="NZ_CZQA01000010.1"/>
</dbReference>
<feature type="transmembrane region" description="Helical" evidence="1">
    <location>
        <begin position="35"/>
        <end position="59"/>
    </location>
</feature>
<sequence>MKTLCYVLMTVGMVLALGGVVAVFSFDQPSDMFSWVWWMIVGGWSLALIGMGIDILHLFQVVTPKAAYTFQPEVESGNRAEQEGTRV</sequence>
<dbReference type="OrthoDB" id="9898641at2"/>
<evidence type="ECO:0000256" key="1">
    <source>
        <dbReference type="SAM" id="Phobius"/>
    </source>
</evidence>
<keyword evidence="3" id="KW-1185">Reference proteome</keyword>
<keyword evidence="1" id="KW-0812">Transmembrane</keyword>
<dbReference type="AlphaFoldDB" id="A0A0S4LKR0"/>
<protein>
    <submittedName>
        <fullName evidence="2">Uncharacterized protein</fullName>
    </submittedName>
</protein>
<keyword evidence="1" id="KW-0472">Membrane</keyword>
<proteinExistence type="predicted"/>
<name>A0A0S4LKR0_9BACT</name>
<reference evidence="2 3" key="1">
    <citation type="submission" date="2015-10" db="EMBL/GenBank/DDBJ databases">
        <authorList>
            <person name="Gilbert D.G."/>
        </authorList>
    </citation>
    <scope>NUCLEOTIDE SEQUENCE [LARGE SCALE GENOMIC DNA]</scope>
    <source>
        <strain evidence="2">COMA1</strain>
    </source>
</reference>
<evidence type="ECO:0000313" key="2">
    <source>
        <dbReference type="EMBL" id="CUS37529.1"/>
    </source>
</evidence>
<dbReference type="Proteomes" id="UP000199032">
    <property type="component" value="Unassembled WGS sequence"/>
</dbReference>
<gene>
    <name evidence="2" type="ORF">COMA1_40101</name>
</gene>
<keyword evidence="1" id="KW-1133">Transmembrane helix</keyword>
<dbReference type="EMBL" id="CZQA01000010">
    <property type="protein sequence ID" value="CUS37529.1"/>
    <property type="molecule type" value="Genomic_DNA"/>
</dbReference>
<accession>A0A0S4LKR0</accession>
<organism evidence="2 3">
    <name type="scientific">Candidatus Nitrospira nitrosa</name>
    <dbReference type="NCBI Taxonomy" id="1742972"/>
    <lineage>
        <taxon>Bacteria</taxon>
        <taxon>Pseudomonadati</taxon>
        <taxon>Nitrospirota</taxon>
        <taxon>Nitrospiria</taxon>
        <taxon>Nitrospirales</taxon>
        <taxon>Nitrospiraceae</taxon>
        <taxon>Nitrospira</taxon>
    </lineage>
</organism>
<evidence type="ECO:0000313" key="3">
    <source>
        <dbReference type="Proteomes" id="UP000199032"/>
    </source>
</evidence>